<reference evidence="2 3" key="1">
    <citation type="submission" date="2019-07" db="EMBL/GenBank/DDBJ databases">
        <title>Whole genome shotgun sequence of Lactobacillus rapi NBRC 109618.</title>
        <authorList>
            <person name="Hosoyama A."/>
            <person name="Uohara A."/>
            <person name="Ohji S."/>
            <person name="Ichikawa N."/>
        </authorList>
    </citation>
    <scope>NUCLEOTIDE SEQUENCE [LARGE SCALE GENOMIC DNA]</scope>
    <source>
        <strain evidence="2 3">NBRC 109618</strain>
    </source>
</reference>
<accession>A0A512PQL3</accession>
<sequence>MNKPIYLLRVALQAVLIFGIYFLYCSNPDGTFTIRIGFFLPWLILSFICQFYLMKFVGLYPISEEAAEKKGEHLGEINFFLAVFLLIIYDLLGPLVTVGFYYWDKRLKEGQGEN</sequence>
<gene>
    <name evidence="2" type="ORF">LRA02_23480</name>
</gene>
<feature type="transmembrane region" description="Helical" evidence="1">
    <location>
        <begin position="77"/>
        <end position="103"/>
    </location>
</feature>
<proteinExistence type="predicted"/>
<dbReference type="EMBL" id="BKAM01000083">
    <property type="protein sequence ID" value="GEP73480.1"/>
    <property type="molecule type" value="Genomic_DNA"/>
</dbReference>
<dbReference type="RefSeq" id="WP_054749062.1">
    <property type="nucleotide sequence ID" value="NZ_BKAM01000083.1"/>
</dbReference>
<name>A0A512PQL3_9LACO</name>
<evidence type="ECO:0000313" key="3">
    <source>
        <dbReference type="Proteomes" id="UP000321569"/>
    </source>
</evidence>
<evidence type="ECO:0000313" key="2">
    <source>
        <dbReference type="EMBL" id="GEP73480.1"/>
    </source>
</evidence>
<organism evidence="2 3">
    <name type="scientific">Lentilactobacillus rapi</name>
    <dbReference type="NCBI Taxonomy" id="481723"/>
    <lineage>
        <taxon>Bacteria</taxon>
        <taxon>Bacillati</taxon>
        <taxon>Bacillota</taxon>
        <taxon>Bacilli</taxon>
        <taxon>Lactobacillales</taxon>
        <taxon>Lactobacillaceae</taxon>
        <taxon>Lentilactobacillus</taxon>
    </lineage>
</organism>
<dbReference type="Proteomes" id="UP000321569">
    <property type="component" value="Unassembled WGS sequence"/>
</dbReference>
<dbReference type="OrthoDB" id="2323623at2"/>
<feature type="transmembrane region" description="Helical" evidence="1">
    <location>
        <begin position="36"/>
        <end position="57"/>
    </location>
</feature>
<evidence type="ECO:0000256" key="1">
    <source>
        <dbReference type="SAM" id="Phobius"/>
    </source>
</evidence>
<keyword evidence="1" id="KW-0472">Membrane</keyword>
<protein>
    <submittedName>
        <fullName evidence="2">Uncharacterized protein</fullName>
    </submittedName>
</protein>
<dbReference type="AlphaFoldDB" id="A0A512PQL3"/>
<keyword evidence="1" id="KW-0812">Transmembrane</keyword>
<feature type="transmembrane region" description="Helical" evidence="1">
    <location>
        <begin position="6"/>
        <end position="24"/>
    </location>
</feature>
<keyword evidence="1" id="KW-1133">Transmembrane helix</keyword>
<comment type="caution">
    <text evidence="2">The sequence shown here is derived from an EMBL/GenBank/DDBJ whole genome shotgun (WGS) entry which is preliminary data.</text>
</comment>